<sequence>MTDIANPFDLTGKIALVTGASKGIGAAIAQSLARQGAYVIVTSRKADACAEVVKTIEADGGRGEAHACHIGDLEAMETKVAEWIDTHGRIDILVNNAAANPYFGPIDKTPLDAFNKTVEVNIRGYFYMTNLVGAHMKKEKSGSIINIASVNGVIPGDMQGVYSITKSAVIAMTKAHAKEWAPKGVRVNCLLPGLTKTKFASAITDNPEMMKQVLPHIPMGRAAEPEEMTGQVLYWASNASGYTTGSVVNVDGGYLLV</sequence>
<dbReference type="NCBIfam" id="NF005446">
    <property type="entry name" value="PRK07035.1"/>
    <property type="match status" value="1"/>
</dbReference>
<organism evidence="2 3">
    <name type="scientific">Saccharospirillum salsuginis</name>
    <dbReference type="NCBI Taxonomy" id="418750"/>
    <lineage>
        <taxon>Bacteria</taxon>
        <taxon>Pseudomonadati</taxon>
        <taxon>Pseudomonadota</taxon>
        <taxon>Gammaproteobacteria</taxon>
        <taxon>Oceanospirillales</taxon>
        <taxon>Saccharospirillaceae</taxon>
        <taxon>Saccharospirillum</taxon>
    </lineage>
</organism>
<evidence type="ECO:0000256" key="1">
    <source>
        <dbReference type="ARBA" id="ARBA00006484"/>
    </source>
</evidence>
<keyword evidence="3" id="KW-1185">Reference proteome</keyword>
<dbReference type="Proteomes" id="UP000626148">
    <property type="component" value="Unassembled WGS sequence"/>
</dbReference>
<dbReference type="SUPFAM" id="SSF51735">
    <property type="entry name" value="NAD(P)-binding Rossmann-fold domains"/>
    <property type="match status" value="1"/>
</dbReference>
<gene>
    <name evidence="2" type="ORF">GCM10007392_44840</name>
</gene>
<comment type="caution">
    <text evidence="2">The sequence shown here is derived from an EMBL/GenBank/DDBJ whole genome shotgun (WGS) entry which is preliminary data.</text>
</comment>
<reference evidence="2" key="1">
    <citation type="journal article" date="2014" name="Int. J. Syst. Evol. Microbiol.">
        <title>Complete genome sequence of Corynebacterium casei LMG S-19264T (=DSM 44701T), isolated from a smear-ripened cheese.</title>
        <authorList>
            <consortium name="US DOE Joint Genome Institute (JGI-PGF)"/>
            <person name="Walter F."/>
            <person name="Albersmeier A."/>
            <person name="Kalinowski J."/>
            <person name="Ruckert C."/>
        </authorList>
    </citation>
    <scope>NUCLEOTIDE SEQUENCE</scope>
    <source>
        <strain evidence="2">KCTC 22169</strain>
    </source>
</reference>
<evidence type="ECO:0000313" key="3">
    <source>
        <dbReference type="Proteomes" id="UP000626148"/>
    </source>
</evidence>
<evidence type="ECO:0000313" key="2">
    <source>
        <dbReference type="EMBL" id="GGX72419.1"/>
    </source>
</evidence>
<dbReference type="Pfam" id="PF13561">
    <property type="entry name" value="adh_short_C2"/>
    <property type="match status" value="1"/>
</dbReference>
<dbReference type="NCBIfam" id="NF005559">
    <property type="entry name" value="PRK07231.1"/>
    <property type="match status" value="1"/>
</dbReference>
<dbReference type="PANTHER" id="PTHR43943">
    <property type="entry name" value="DEHYDROGENASE/REDUCTASE (SDR FAMILY) MEMBER 4"/>
    <property type="match status" value="1"/>
</dbReference>
<dbReference type="InterPro" id="IPR020904">
    <property type="entry name" value="Sc_DH/Rdtase_CS"/>
</dbReference>
<protein>
    <submittedName>
        <fullName evidence="2">Short-chain dehydrogenase/reductase</fullName>
    </submittedName>
</protein>
<accession>A0A918KT60</accession>
<dbReference type="RefSeq" id="WP_189613019.1">
    <property type="nucleotide sequence ID" value="NZ_BMXR01000015.1"/>
</dbReference>
<comment type="similarity">
    <text evidence="1">Belongs to the short-chain dehydrogenases/reductases (SDR) family.</text>
</comment>
<dbReference type="InterPro" id="IPR036291">
    <property type="entry name" value="NAD(P)-bd_dom_sf"/>
</dbReference>
<reference evidence="2" key="2">
    <citation type="submission" date="2020-09" db="EMBL/GenBank/DDBJ databases">
        <authorList>
            <person name="Sun Q."/>
            <person name="Kim S."/>
        </authorList>
    </citation>
    <scope>NUCLEOTIDE SEQUENCE</scope>
    <source>
        <strain evidence="2">KCTC 22169</strain>
    </source>
</reference>
<dbReference type="PRINTS" id="PR00081">
    <property type="entry name" value="GDHRDH"/>
</dbReference>
<dbReference type="AlphaFoldDB" id="A0A918KT60"/>
<dbReference type="PRINTS" id="PR00080">
    <property type="entry name" value="SDRFAMILY"/>
</dbReference>
<dbReference type="Gene3D" id="3.40.50.720">
    <property type="entry name" value="NAD(P)-binding Rossmann-like Domain"/>
    <property type="match status" value="1"/>
</dbReference>
<dbReference type="InterPro" id="IPR002347">
    <property type="entry name" value="SDR_fam"/>
</dbReference>
<dbReference type="EMBL" id="BMXR01000015">
    <property type="protein sequence ID" value="GGX72419.1"/>
    <property type="molecule type" value="Genomic_DNA"/>
</dbReference>
<dbReference type="PANTHER" id="PTHR43943:SF2">
    <property type="entry name" value="DEHYDROGENASE_REDUCTASE 4"/>
    <property type="match status" value="1"/>
</dbReference>
<dbReference type="PROSITE" id="PS00061">
    <property type="entry name" value="ADH_SHORT"/>
    <property type="match status" value="1"/>
</dbReference>
<proteinExistence type="inferred from homology"/>
<dbReference type="FunFam" id="3.40.50.720:FF:000084">
    <property type="entry name" value="Short-chain dehydrogenase reductase"/>
    <property type="match status" value="1"/>
</dbReference>
<dbReference type="CDD" id="cd05233">
    <property type="entry name" value="SDR_c"/>
    <property type="match status" value="1"/>
</dbReference>
<name>A0A918KT60_9GAMM</name>